<dbReference type="SMART" id="SM00175">
    <property type="entry name" value="RAB"/>
    <property type="match status" value="1"/>
</dbReference>
<feature type="coiled-coil region" evidence="8">
    <location>
        <begin position="6"/>
        <end position="33"/>
    </location>
</feature>
<dbReference type="Gene3D" id="3.30.40.10">
    <property type="entry name" value="Zinc/RING finger domain, C3HC4 (zinc finger)"/>
    <property type="match status" value="1"/>
</dbReference>
<dbReference type="PROSITE" id="PS51417">
    <property type="entry name" value="ARF"/>
    <property type="match status" value="1"/>
</dbReference>
<dbReference type="InterPro" id="IPR003613">
    <property type="entry name" value="Ubox_domain"/>
</dbReference>
<dbReference type="Gene3D" id="3.40.50.300">
    <property type="entry name" value="P-loop containing nucleotide triphosphate hydrolases"/>
    <property type="match status" value="1"/>
</dbReference>
<dbReference type="SUPFAM" id="SSF57850">
    <property type="entry name" value="RING/U-box"/>
    <property type="match status" value="1"/>
</dbReference>
<dbReference type="SMART" id="SM00504">
    <property type="entry name" value="Ubox"/>
    <property type="match status" value="1"/>
</dbReference>
<evidence type="ECO:0000256" key="6">
    <source>
        <dbReference type="ARBA" id="ARBA00023289"/>
    </source>
</evidence>
<keyword evidence="8" id="KW-0175">Coiled coil</keyword>
<dbReference type="OrthoDB" id="18505at2759"/>
<dbReference type="InterPro" id="IPR013083">
    <property type="entry name" value="Znf_RING/FYVE/PHD"/>
</dbReference>
<keyword evidence="6" id="KW-0636">Prenylation</keyword>
<dbReference type="InterPro" id="IPR027417">
    <property type="entry name" value="P-loop_NTPase"/>
</dbReference>
<dbReference type="GO" id="GO:0012505">
    <property type="term" value="C:endomembrane system"/>
    <property type="evidence" value="ECO:0007669"/>
    <property type="project" value="UniProtKB-SubCell"/>
</dbReference>
<dbReference type="Proteomes" id="UP000241769">
    <property type="component" value="Unassembled WGS sequence"/>
</dbReference>
<evidence type="ECO:0000256" key="4">
    <source>
        <dbReference type="ARBA" id="ARBA00023136"/>
    </source>
</evidence>
<dbReference type="CDD" id="cd01868">
    <property type="entry name" value="Rab11_like"/>
    <property type="match status" value="1"/>
</dbReference>
<dbReference type="SMART" id="SM00173">
    <property type="entry name" value="RAS"/>
    <property type="match status" value="1"/>
</dbReference>
<dbReference type="CDD" id="cd16655">
    <property type="entry name" value="RING-Ubox_WDSUB1-like"/>
    <property type="match status" value="1"/>
</dbReference>
<evidence type="ECO:0000259" key="10">
    <source>
        <dbReference type="PROSITE" id="PS51698"/>
    </source>
</evidence>
<evidence type="ECO:0000256" key="3">
    <source>
        <dbReference type="ARBA" id="ARBA00023134"/>
    </source>
</evidence>
<keyword evidence="12" id="KW-1185">Reference proteome</keyword>
<dbReference type="AlphaFoldDB" id="A0A2P6NZT8"/>
<dbReference type="Pfam" id="PF00071">
    <property type="entry name" value="Ras"/>
    <property type="match status" value="1"/>
</dbReference>
<accession>A0A2P6NZT8</accession>
<dbReference type="InterPro" id="IPR050209">
    <property type="entry name" value="Rab_GTPases_membrane_traffic"/>
</dbReference>
<evidence type="ECO:0000256" key="9">
    <source>
        <dbReference type="SAM" id="MobiDB-lite"/>
    </source>
</evidence>
<keyword evidence="2" id="KW-0547">Nucleotide-binding</keyword>
<name>A0A2P6NZT8_9EUKA</name>
<dbReference type="FunFam" id="3.40.50.300:FF:000067">
    <property type="entry name" value="ras-related protein RABA1f"/>
    <property type="match status" value="1"/>
</dbReference>
<proteinExistence type="inferred from homology"/>
<comment type="subcellular location">
    <subcellularLocation>
        <location evidence="7">Endomembrane system</location>
        <topology evidence="7">Lipid-anchor</topology>
    </subcellularLocation>
</comment>
<sequence>MENTDRQSLLKRIRELTEENERLKRQKVEEDQIPYEYICPITQEVMEDPVVAADGHTYERKATEKWFNSCLGFKRSPLTNLPMMTDLRSNLSLRRMIINTMPSQAQQPQPRERISPSFTLPIELPMFGPLAAPPVWMPLIGSEPNHLPPLPCLPSVDFSKIVMPDYLKVNCPKLEDLKGNFCIELQGMHPDDLVQNNLLHSSLAREELLKTQVFTEILQRAFLLDSQTGHDATRCPTRAQRKIVVIGDSGVGKTNLLHRFCNDAFDLETKSTVGVEFATKSILLEGKQIKAQIWDTAGQERFRAVTSTFYRGAVGVIIVYDVTRRKTIESVEHWLREARDNVDKQAVILLVGNKSDLTHLREISTEEATFFSESYGVSLMETSALNSENVEAAFLSVLRDIYRVIVPRNDLPELEDKPPPPEMTQSLDLKAASDDNEIQKSGRCC</sequence>
<dbReference type="InterPro" id="IPR005225">
    <property type="entry name" value="Small_GTP-bd"/>
</dbReference>
<organism evidence="11 12">
    <name type="scientific">Planoprotostelium fungivorum</name>
    <dbReference type="NCBI Taxonomy" id="1890364"/>
    <lineage>
        <taxon>Eukaryota</taxon>
        <taxon>Amoebozoa</taxon>
        <taxon>Evosea</taxon>
        <taxon>Variosea</taxon>
        <taxon>Cavosteliida</taxon>
        <taxon>Cavosteliaceae</taxon>
        <taxon>Planoprotostelium</taxon>
    </lineage>
</organism>
<dbReference type="STRING" id="1890364.A0A2P6NZT8"/>
<feature type="compositionally biased region" description="Basic and acidic residues" evidence="9">
    <location>
        <begin position="431"/>
        <end position="445"/>
    </location>
</feature>
<dbReference type="PROSITE" id="PS51698">
    <property type="entry name" value="U_BOX"/>
    <property type="match status" value="1"/>
</dbReference>
<dbReference type="PRINTS" id="PR00449">
    <property type="entry name" value="RASTRNSFRMNG"/>
</dbReference>
<dbReference type="NCBIfam" id="TIGR00231">
    <property type="entry name" value="small_GTP"/>
    <property type="match status" value="1"/>
</dbReference>
<dbReference type="Pfam" id="PF04564">
    <property type="entry name" value="U-box"/>
    <property type="match status" value="1"/>
</dbReference>
<keyword evidence="5" id="KW-0449">Lipoprotein</keyword>
<dbReference type="SMART" id="SM00174">
    <property type="entry name" value="RHO"/>
    <property type="match status" value="1"/>
</dbReference>
<dbReference type="InParanoid" id="A0A2P6NZT8"/>
<reference evidence="11 12" key="1">
    <citation type="journal article" date="2018" name="Genome Biol. Evol.">
        <title>Multiple Roots of Fruiting Body Formation in Amoebozoa.</title>
        <authorList>
            <person name="Hillmann F."/>
            <person name="Forbes G."/>
            <person name="Novohradska S."/>
            <person name="Ferling I."/>
            <person name="Riege K."/>
            <person name="Groth M."/>
            <person name="Westermann M."/>
            <person name="Marz M."/>
            <person name="Spaller T."/>
            <person name="Winckler T."/>
            <person name="Schaap P."/>
            <person name="Glockner G."/>
        </authorList>
    </citation>
    <scope>NUCLEOTIDE SEQUENCE [LARGE SCALE GENOMIC DNA]</scope>
    <source>
        <strain evidence="11 12">Jena</strain>
    </source>
</reference>
<evidence type="ECO:0000256" key="2">
    <source>
        <dbReference type="ARBA" id="ARBA00022741"/>
    </source>
</evidence>
<dbReference type="EMBL" id="MDYQ01000003">
    <property type="protein sequence ID" value="PRP89438.1"/>
    <property type="molecule type" value="Genomic_DNA"/>
</dbReference>
<comment type="similarity">
    <text evidence="1">Belongs to the small GTPase superfamily. Rab family.</text>
</comment>
<evidence type="ECO:0000256" key="5">
    <source>
        <dbReference type="ARBA" id="ARBA00023288"/>
    </source>
</evidence>
<evidence type="ECO:0000256" key="8">
    <source>
        <dbReference type="SAM" id="Coils"/>
    </source>
</evidence>
<dbReference type="GO" id="GO:0005525">
    <property type="term" value="F:GTP binding"/>
    <property type="evidence" value="ECO:0007669"/>
    <property type="project" value="UniProtKB-KW"/>
</dbReference>
<dbReference type="PROSITE" id="PS51419">
    <property type="entry name" value="RAB"/>
    <property type="match status" value="1"/>
</dbReference>
<evidence type="ECO:0000256" key="7">
    <source>
        <dbReference type="ARBA" id="ARBA00037868"/>
    </source>
</evidence>
<dbReference type="InterPro" id="IPR001806">
    <property type="entry name" value="Small_GTPase"/>
</dbReference>
<dbReference type="PANTHER" id="PTHR47979">
    <property type="entry name" value="DRAB11-RELATED"/>
    <property type="match status" value="1"/>
</dbReference>
<evidence type="ECO:0000256" key="1">
    <source>
        <dbReference type="ARBA" id="ARBA00006270"/>
    </source>
</evidence>
<comment type="caution">
    <text evidence="11">The sequence shown here is derived from an EMBL/GenBank/DDBJ whole genome shotgun (WGS) entry which is preliminary data.</text>
</comment>
<evidence type="ECO:0000313" key="12">
    <source>
        <dbReference type="Proteomes" id="UP000241769"/>
    </source>
</evidence>
<gene>
    <name evidence="11" type="ORF">PROFUN_01301</name>
</gene>
<feature type="domain" description="U-box" evidence="10">
    <location>
        <begin position="32"/>
        <end position="107"/>
    </location>
</feature>
<dbReference type="GO" id="GO:0003924">
    <property type="term" value="F:GTPase activity"/>
    <property type="evidence" value="ECO:0007669"/>
    <property type="project" value="InterPro"/>
</dbReference>
<dbReference type="PROSITE" id="PS51421">
    <property type="entry name" value="RAS"/>
    <property type="match status" value="1"/>
</dbReference>
<dbReference type="PROSITE" id="PS51420">
    <property type="entry name" value="RHO"/>
    <property type="match status" value="1"/>
</dbReference>
<dbReference type="SUPFAM" id="SSF52540">
    <property type="entry name" value="P-loop containing nucleoside triphosphate hydrolases"/>
    <property type="match status" value="1"/>
</dbReference>
<dbReference type="GO" id="GO:0016567">
    <property type="term" value="P:protein ubiquitination"/>
    <property type="evidence" value="ECO:0007669"/>
    <property type="project" value="InterPro"/>
</dbReference>
<dbReference type="SMART" id="SM00176">
    <property type="entry name" value="RAN"/>
    <property type="match status" value="1"/>
</dbReference>
<evidence type="ECO:0000313" key="11">
    <source>
        <dbReference type="EMBL" id="PRP89438.1"/>
    </source>
</evidence>
<keyword evidence="4" id="KW-0472">Membrane</keyword>
<feature type="region of interest" description="Disordered" evidence="9">
    <location>
        <begin position="411"/>
        <end position="445"/>
    </location>
</feature>
<protein>
    <recommendedName>
        <fullName evidence="10">U-box domain-containing protein</fullName>
    </recommendedName>
</protein>
<dbReference type="SMART" id="SM00177">
    <property type="entry name" value="ARF"/>
    <property type="match status" value="1"/>
</dbReference>
<keyword evidence="3" id="KW-0342">GTP-binding</keyword>
<dbReference type="GO" id="GO:0004842">
    <property type="term" value="F:ubiquitin-protein transferase activity"/>
    <property type="evidence" value="ECO:0007669"/>
    <property type="project" value="InterPro"/>
</dbReference>